<reference evidence="1 2" key="1">
    <citation type="submission" date="2014-04" db="EMBL/GenBank/DDBJ databases">
        <authorList>
            <consortium name="DOE Joint Genome Institute"/>
            <person name="Kuo A."/>
            <person name="Kohler A."/>
            <person name="Costa M.D."/>
            <person name="Nagy L.G."/>
            <person name="Floudas D."/>
            <person name="Copeland A."/>
            <person name="Barry K.W."/>
            <person name="Cichocki N."/>
            <person name="Veneault-Fourrey C."/>
            <person name="LaButti K."/>
            <person name="Lindquist E.A."/>
            <person name="Lipzen A."/>
            <person name="Lundell T."/>
            <person name="Morin E."/>
            <person name="Murat C."/>
            <person name="Sun H."/>
            <person name="Tunlid A."/>
            <person name="Henrissat B."/>
            <person name="Grigoriev I.V."/>
            <person name="Hibbett D.S."/>
            <person name="Martin F."/>
            <person name="Nordberg H.P."/>
            <person name="Cantor M.N."/>
            <person name="Hua S.X."/>
        </authorList>
    </citation>
    <scope>NUCLEOTIDE SEQUENCE [LARGE SCALE GENOMIC DNA]</scope>
    <source>
        <strain evidence="1 2">441</strain>
    </source>
</reference>
<organism evidence="1 2">
    <name type="scientific">Pisolithus microcarpus 441</name>
    <dbReference type="NCBI Taxonomy" id="765257"/>
    <lineage>
        <taxon>Eukaryota</taxon>
        <taxon>Fungi</taxon>
        <taxon>Dikarya</taxon>
        <taxon>Basidiomycota</taxon>
        <taxon>Agaricomycotina</taxon>
        <taxon>Agaricomycetes</taxon>
        <taxon>Agaricomycetidae</taxon>
        <taxon>Boletales</taxon>
        <taxon>Sclerodermatineae</taxon>
        <taxon>Pisolithaceae</taxon>
        <taxon>Pisolithus</taxon>
    </lineage>
</organism>
<sequence length="70" mass="7902">MLPDFLHRVPPSRSVTISLPFSFRPAVKARQLVDYFAGSHTLRVCAMTCDCLMTLLTCRKDEAVERKTCA</sequence>
<name>A0A0C9ZLM8_9AGAM</name>
<protein>
    <submittedName>
        <fullName evidence="1">Uncharacterized protein</fullName>
    </submittedName>
</protein>
<accession>A0A0C9ZLM8</accession>
<dbReference type="HOGENOM" id="CLU_2758749_0_0_1"/>
<keyword evidence="2" id="KW-1185">Reference proteome</keyword>
<dbReference type="AlphaFoldDB" id="A0A0C9ZLM8"/>
<dbReference type="Proteomes" id="UP000054018">
    <property type="component" value="Unassembled WGS sequence"/>
</dbReference>
<evidence type="ECO:0000313" key="2">
    <source>
        <dbReference type="Proteomes" id="UP000054018"/>
    </source>
</evidence>
<gene>
    <name evidence="1" type="ORF">PISMIDRAFT_675440</name>
</gene>
<proteinExistence type="predicted"/>
<reference evidence="2" key="2">
    <citation type="submission" date="2015-01" db="EMBL/GenBank/DDBJ databases">
        <title>Evolutionary Origins and Diversification of the Mycorrhizal Mutualists.</title>
        <authorList>
            <consortium name="DOE Joint Genome Institute"/>
            <consortium name="Mycorrhizal Genomics Consortium"/>
            <person name="Kohler A."/>
            <person name="Kuo A."/>
            <person name="Nagy L.G."/>
            <person name="Floudas D."/>
            <person name="Copeland A."/>
            <person name="Barry K.W."/>
            <person name="Cichocki N."/>
            <person name="Veneault-Fourrey C."/>
            <person name="LaButti K."/>
            <person name="Lindquist E.A."/>
            <person name="Lipzen A."/>
            <person name="Lundell T."/>
            <person name="Morin E."/>
            <person name="Murat C."/>
            <person name="Riley R."/>
            <person name="Ohm R."/>
            <person name="Sun H."/>
            <person name="Tunlid A."/>
            <person name="Henrissat B."/>
            <person name="Grigoriev I.V."/>
            <person name="Hibbett D.S."/>
            <person name="Martin F."/>
        </authorList>
    </citation>
    <scope>NUCLEOTIDE SEQUENCE [LARGE SCALE GENOMIC DNA]</scope>
    <source>
        <strain evidence="2">441</strain>
    </source>
</reference>
<dbReference type="EMBL" id="KN833699">
    <property type="protein sequence ID" value="KIK26819.1"/>
    <property type="molecule type" value="Genomic_DNA"/>
</dbReference>
<evidence type="ECO:0000313" key="1">
    <source>
        <dbReference type="EMBL" id="KIK26819.1"/>
    </source>
</evidence>